<protein>
    <submittedName>
        <fullName evidence="1">Uncharacterized protein</fullName>
    </submittedName>
</protein>
<name>A0AAV1T6I3_9STRA</name>
<accession>A0AAV1T6I3</accession>
<reference evidence="1" key="1">
    <citation type="submission" date="2024-01" db="EMBL/GenBank/DDBJ databases">
        <authorList>
            <person name="Webb A."/>
        </authorList>
    </citation>
    <scope>NUCLEOTIDE SEQUENCE</scope>
    <source>
        <strain evidence="1">Pm1</strain>
    </source>
</reference>
<gene>
    <name evidence="1" type="ORF">PM001_LOCUS2995</name>
</gene>
<dbReference type="Proteomes" id="UP001162060">
    <property type="component" value="Unassembled WGS sequence"/>
</dbReference>
<dbReference type="AlphaFoldDB" id="A0AAV1T6I3"/>
<evidence type="ECO:0000313" key="1">
    <source>
        <dbReference type="EMBL" id="CAK7904875.1"/>
    </source>
</evidence>
<dbReference type="EMBL" id="CAKLBY020000029">
    <property type="protein sequence ID" value="CAK7904875.1"/>
    <property type="molecule type" value="Genomic_DNA"/>
</dbReference>
<comment type="caution">
    <text evidence="1">The sequence shown here is derived from an EMBL/GenBank/DDBJ whole genome shotgun (WGS) entry which is preliminary data.</text>
</comment>
<sequence>MKRGPCQTQVHGVTREVKDGMDEDSSTDLGCDGIWNSNKMYRLAEPINKHKMYHLAEPIDKHKNTSILVSVIGKPEDEVHRYGLPALCRNW</sequence>
<evidence type="ECO:0000313" key="2">
    <source>
        <dbReference type="Proteomes" id="UP001162060"/>
    </source>
</evidence>
<proteinExistence type="predicted"/>
<organism evidence="1 2">
    <name type="scientific">Peronospora matthiolae</name>
    <dbReference type="NCBI Taxonomy" id="2874970"/>
    <lineage>
        <taxon>Eukaryota</taxon>
        <taxon>Sar</taxon>
        <taxon>Stramenopiles</taxon>
        <taxon>Oomycota</taxon>
        <taxon>Peronosporomycetes</taxon>
        <taxon>Peronosporales</taxon>
        <taxon>Peronosporaceae</taxon>
        <taxon>Peronospora</taxon>
    </lineage>
</organism>